<feature type="binding site" evidence="2">
    <location>
        <begin position="118"/>
        <end position="124"/>
    </location>
    <ligand>
        <name>ATP</name>
        <dbReference type="ChEBI" id="CHEBI:30616"/>
    </ligand>
</feature>
<dbReference type="InterPro" id="IPR005761">
    <property type="entry name" value="UDP-N-AcMur-Glu-dNH2Pim_ligase"/>
</dbReference>
<proteinExistence type="inferred from homology"/>
<comment type="function">
    <text evidence="2">Catalyzes the addition of meso-diaminopimelic acid to the nucleotide precursor UDP-N-acetylmuramoyl-L-alanyl-D-glutamate (UMAG) in the biosynthesis of bacterial cell-wall peptidoglycan.</text>
</comment>
<dbReference type="PANTHER" id="PTHR23135">
    <property type="entry name" value="MUR LIGASE FAMILY MEMBER"/>
    <property type="match status" value="1"/>
</dbReference>
<feature type="binding site" evidence="2">
    <location>
        <position position="492"/>
    </location>
    <ligand>
        <name>meso-2,6-diaminopimelate</name>
        <dbReference type="ChEBI" id="CHEBI:57791"/>
    </ligand>
</feature>
<comment type="caution">
    <text evidence="6">The sequence shown here is derived from an EMBL/GenBank/DDBJ whole genome shotgun (WGS) entry which is preliminary data.</text>
</comment>
<dbReference type="GO" id="GO:0005524">
    <property type="term" value="F:ATP binding"/>
    <property type="evidence" value="ECO:0007669"/>
    <property type="project" value="UniProtKB-UniRule"/>
</dbReference>
<dbReference type="PANTHER" id="PTHR23135:SF4">
    <property type="entry name" value="UDP-N-ACETYLMURAMOYL-L-ALANYL-D-GLUTAMATE--2,6-DIAMINOPIMELATE LIGASE MURE HOMOLOG, CHLOROPLASTIC"/>
    <property type="match status" value="1"/>
</dbReference>
<keyword evidence="2 3" id="KW-0961">Cell wall biogenesis/degradation</keyword>
<feature type="binding site" evidence="2">
    <location>
        <position position="488"/>
    </location>
    <ligand>
        <name>meso-2,6-diaminopimelate</name>
        <dbReference type="ChEBI" id="CHEBI:57791"/>
    </ligand>
</feature>
<keyword evidence="2" id="KW-0067">ATP-binding</keyword>
<dbReference type="NCBIfam" id="NF001126">
    <property type="entry name" value="PRK00139.1-4"/>
    <property type="match status" value="1"/>
</dbReference>
<dbReference type="GO" id="GO:0000287">
    <property type="term" value="F:magnesium ion binding"/>
    <property type="evidence" value="ECO:0007669"/>
    <property type="project" value="UniProtKB-UniRule"/>
</dbReference>
<keyword evidence="2" id="KW-0460">Magnesium</keyword>
<dbReference type="Pfam" id="PF02875">
    <property type="entry name" value="Mur_ligase_C"/>
    <property type="match status" value="1"/>
</dbReference>
<dbReference type="InterPro" id="IPR036565">
    <property type="entry name" value="Mur-like_cat_sf"/>
</dbReference>
<dbReference type="AlphaFoldDB" id="A0A0U1PZ45"/>
<dbReference type="EMBL" id="LBNQ01000025">
    <property type="protein sequence ID" value="KKW67747.1"/>
    <property type="molecule type" value="Genomic_DNA"/>
</dbReference>
<dbReference type="STRING" id="1610491.AAV94_08945"/>
<evidence type="ECO:0000259" key="4">
    <source>
        <dbReference type="Pfam" id="PF02875"/>
    </source>
</evidence>
<feature type="domain" description="Mur ligase central" evidence="5">
    <location>
        <begin position="116"/>
        <end position="335"/>
    </location>
</feature>
<comment type="subcellular location">
    <subcellularLocation>
        <location evidence="2 3">Cytoplasm</location>
    </subcellularLocation>
</comment>
<dbReference type="InterPro" id="IPR036615">
    <property type="entry name" value="Mur_ligase_C_dom_sf"/>
</dbReference>
<comment type="similarity">
    <text evidence="1 2">Belongs to the MurCDEF family. MurE subfamily.</text>
</comment>
<feature type="binding site" evidence="2">
    <location>
        <begin position="435"/>
        <end position="438"/>
    </location>
    <ligand>
        <name>meso-2,6-diaminopimelate</name>
        <dbReference type="ChEBI" id="CHEBI:57791"/>
    </ligand>
</feature>
<feature type="binding site" evidence="2">
    <location>
        <position position="32"/>
    </location>
    <ligand>
        <name>UDP-N-acetyl-alpha-D-muramoyl-L-alanyl-D-glutamate</name>
        <dbReference type="ChEBI" id="CHEBI:83900"/>
    </ligand>
</feature>
<comment type="cofactor">
    <cofactor evidence="2">
        <name>Mg(2+)</name>
        <dbReference type="ChEBI" id="CHEBI:18420"/>
    </cofactor>
</comment>
<dbReference type="Proteomes" id="UP000050580">
    <property type="component" value="Unassembled WGS sequence"/>
</dbReference>
<dbReference type="UniPathway" id="UPA00219"/>
<dbReference type="Gene3D" id="3.40.1390.10">
    <property type="entry name" value="MurE/MurF, N-terminal domain"/>
    <property type="match status" value="1"/>
</dbReference>
<keyword evidence="7" id="KW-1185">Reference proteome</keyword>
<dbReference type="GO" id="GO:0071555">
    <property type="term" value="P:cell wall organization"/>
    <property type="evidence" value="ECO:0007669"/>
    <property type="project" value="UniProtKB-KW"/>
</dbReference>
<keyword evidence="2" id="KW-0436">Ligase</keyword>
<evidence type="ECO:0000256" key="3">
    <source>
        <dbReference type="RuleBase" id="RU004135"/>
    </source>
</evidence>
<comment type="PTM">
    <text evidence="2">Carboxylation is probably crucial for Mg(2+) binding and, consequently, for the gamma-phosphate positioning of ATP.</text>
</comment>
<dbReference type="GO" id="GO:0008765">
    <property type="term" value="F:UDP-N-acetylmuramoylalanyl-D-glutamate-2,6-diaminopimelate ligase activity"/>
    <property type="evidence" value="ECO:0007669"/>
    <property type="project" value="UniProtKB-UniRule"/>
</dbReference>
<dbReference type="NCBIfam" id="TIGR01085">
    <property type="entry name" value="murE"/>
    <property type="match status" value="1"/>
</dbReference>
<dbReference type="Gene3D" id="3.90.190.20">
    <property type="entry name" value="Mur ligase, C-terminal domain"/>
    <property type="match status" value="1"/>
</dbReference>
<dbReference type="GO" id="GO:0008360">
    <property type="term" value="P:regulation of cell shape"/>
    <property type="evidence" value="ECO:0007669"/>
    <property type="project" value="UniProtKB-KW"/>
</dbReference>
<feature type="modified residue" description="N6-carboxylysine" evidence="2">
    <location>
        <position position="227"/>
    </location>
</feature>
<keyword evidence="2 3" id="KW-0132">Cell division</keyword>
<protein>
    <recommendedName>
        <fullName evidence="2">UDP-N-acetylmuramoyl-L-alanyl-D-glutamate--2,6-diaminopimelate ligase</fullName>
        <ecNumber evidence="2">6.3.2.13</ecNumber>
    </recommendedName>
    <alternativeName>
        <fullName evidence="2">Meso-A2pm-adding enzyme</fullName>
    </alternativeName>
    <alternativeName>
        <fullName evidence="2">Meso-diaminopimelate-adding enzyme</fullName>
    </alternativeName>
    <alternativeName>
        <fullName evidence="2">UDP-MurNAc-L-Ala-D-Glu:meso-diaminopimelate ligase</fullName>
    </alternativeName>
    <alternativeName>
        <fullName evidence="2">UDP-MurNAc-tripeptide synthetase</fullName>
    </alternativeName>
    <alternativeName>
        <fullName evidence="2">UDP-N-acetylmuramyl-tripeptide synthetase</fullName>
    </alternativeName>
</protein>
<name>A0A0U1PZ45_9BURK</name>
<dbReference type="OrthoDB" id="9800958at2"/>
<sequence>MTQATAHLHDILQVMAWLRQHAQPAARLCSDSRSVQAGDVFLAWPGRRHDAREDVAAAFAAGASAALVQAQPGQWQPQPAVPAHAVASYANLYRDSGAIASAWLGHPSAALDVVAVTGTNGKTTLAWWLSHALTAAARPCGYVGTLGAGMHGQLQDTGLTSPQALQLQQTLAQLRDAGAVACAVEASSIGLQEGRLGGCQVRVAILTNLSQDHLDYHGTMAAYADAKAALFDWPDLQAAVLNADDALGQRLIARLAPCADAGLQLWDYAVCDAAPQPLARLVAGTLRFDATHTHCEIAEYAVPQPAADAQPVARVPLQAPVTGRFNVHNLLGLLGALRALGMPLQQAVALCRELPAVPGRMQMHALADCPLVVVDYAHTPDALRAALAALRPVAAQRGGRLHVVFGCGGDRDASKRPLMAMAAAQQADVLWITSDNPRSEQPASIVAQMETGLTPAQRAVANTVLDRRQAIAQAIAAAAATDVVLVAGKGHETYQEVKGVKQPFSDNEEVASALALRQAQPRAAEVSA</sequence>
<comment type="catalytic activity">
    <reaction evidence="2">
        <text>UDP-N-acetyl-alpha-D-muramoyl-L-alanyl-D-glutamate + meso-2,6-diaminopimelate + ATP = UDP-N-acetyl-alpha-D-muramoyl-L-alanyl-gamma-D-glutamyl-meso-2,6-diaminopimelate + ADP + phosphate + H(+)</text>
        <dbReference type="Rhea" id="RHEA:23676"/>
        <dbReference type="ChEBI" id="CHEBI:15378"/>
        <dbReference type="ChEBI" id="CHEBI:30616"/>
        <dbReference type="ChEBI" id="CHEBI:43474"/>
        <dbReference type="ChEBI" id="CHEBI:57791"/>
        <dbReference type="ChEBI" id="CHEBI:83900"/>
        <dbReference type="ChEBI" id="CHEBI:83905"/>
        <dbReference type="ChEBI" id="CHEBI:456216"/>
        <dbReference type="EC" id="6.3.2.13"/>
    </reaction>
</comment>
<dbReference type="GO" id="GO:0051301">
    <property type="term" value="P:cell division"/>
    <property type="evidence" value="ECO:0007669"/>
    <property type="project" value="UniProtKB-KW"/>
</dbReference>
<keyword evidence="2 3" id="KW-0131">Cell cycle</keyword>
<evidence type="ECO:0000259" key="5">
    <source>
        <dbReference type="Pfam" id="PF08245"/>
    </source>
</evidence>
<feature type="domain" description="Mur ligase C-terminal" evidence="4">
    <location>
        <begin position="359"/>
        <end position="490"/>
    </location>
</feature>
<dbReference type="Gene3D" id="3.40.1190.10">
    <property type="entry name" value="Mur-like, catalytic domain"/>
    <property type="match status" value="1"/>
</dbReference>
<feature type="short sequence motif" description="Meso-diaminopimelate recognition motif" evidence="2">
    <location>
        <begin position="435"/>
        <end position="438"/>
    </location>
</feature>
<dbReference type="SUPFAM" id="SSF53623">
    <property type="entry name" value="MurD-like peptide ligases, catalytic domain"/>
    <property type="match status" value="1"/>
</dbReference>
<accession>A0A0U1PZ45</accession>
<dbReference type="GO" id="GO:0005737">
    <property type="term" value="C:cytoplasm"/>
    <property type="evidence" value="ECO:0007669"/>
    <property type="project" value="UniProtKB-SubCell"/>
</dbReference>
<gene>
    <name evidence="2" type="primary">murE</name>
    <name evidence="6" type="ORF">AAV94_08945</name>
</gene>
<dbReference type="InterPro" id="IPR004101">
    <property type="entry name" value="Mur_ligase_C"/>
</dbReference>
<organism evidence="6 7">
    <name type="scientific">Lampropedia cohaerens</name>
    <dbReference type="NCBI Taxonomy" id="1610491"/>
    <lineage>
        <taxon>Bacteria</taxon>
        <taxon>Pseudomonadati</taxon>
        <taxon>Pseudomonadota</taxon>
        <taxon>Betaproteobacteria</taxon>
        <taxon>Burkholderiales</taxon>
        <taxon>Comamonadaceae</taxon>
        <taxon>Lampropedia</taxon>
    </lineage>
</organism>
<feature type="binding site" evidence="2">
    <location>
        <position position="187"/>
    </location>
    <ligand>
        <name>UDP-N-acetyl-alpha-D-muramoyl-L-alanyl-D-glutamate</name>
        <dbReference type="ChEBI" id="CHEBI:83900"/>
    </ligand>
</feature>
<dbReference type="RefSeq" id="WP_046741969.1">
    <property type="nucleotide sequence ID" value="NZ_LBNQ01000025.1"/>
</dbReference>
<dbReference type="EC" id="6.3.2.13" evidence="2"/>
<dbReference type="Pfam" id="PF08245">
    <property type="entry name" value="Mur_ligase_M"/>
    <property type="match status" value="1"/>
</dbReference>
<dbReference type="SUPFAM" id="SSF53244">
    <property type="entry name" value="MurD-like peptide ligases, peptide-binding domain"/>
    <property type="match status" value="1"/>
</dbReference>
<keyword evidence="2" id="KW-0963">Cytoplasm</keyword>
<keyword evidence="2" id="KW-0547">Nucleotide-binding</keyword>
<evidence type="ECO:0000313" key="6">
    <source>
        <dbReference type="EMBL" id="KKW67747.1"/>
    </source>
</evidence>
<dbReference type="GO" id="GO:0009252">
    <property type="term" value="P:peptidoglycan biosynthetic process"/>
    <property type="evidence" value="ECO:0007669"/>
    <property type="project" value="UniProtKB-UniRule"/>
</dbReference>
<evidence type="ECO:0000256" key="1">
    <source>
        <dbReference type="ARBA" id="ARBA00005898"/>
    </source>
</evidence>
<comment type="caution">
    <text evidence="2">Lacks conserved residue(s) required for the propagation of feature annotation.</text>
</comment>
<keyword evidence="2 3" id="KW-0133">Cell shape</keyword>
<reference evidence="6 7" key="1">
    <citation type="submission" date="2015-05" db="EMBL/GenBank/DDBJ databases">
        <title>Draft genome sequence of Lampropedia sp. CT6, isolated from the microbial mat of a hot water spring, located at Manikaran, India.</title>
        <authorList>
            <person name="Tripathi C."/>
            <person name="Rani P."/>
            <person name="Mahato N.K."/>
            <person name="Lal R."/>
        </authorList>
    </citation>
    <scope>NUCLEOTIDE SEQUENCE [LARGE SCALE GENOMIC DNA]</scope>
    <source>
        <strain evidence="6 7">CT6</strain>
    </source>
</reference>
<keyword evidence="2 3" id="KW-0573">Peptidoglycan synthesis</keyword>
<feature type="binding site" evidence="2">
    <location>
        <position position="411"/>
    </location>
    <ligand>
        <name>meso-2,6-diaminopimelate</name>
        <dbReference type="ChEBI" id="CHEBI:57791"/>
    </ligand>
</feature>
<dbReference type="InterPro" id="IPR013221">
    <property type="entry name" value="Mur_ligase_cen"/>
</dbReference>
<evidence type="ECO:0000256" key="2">
    <source>
        <dbReference type="HAMAP-Rule" id="MF_00208"/>
    </source>
</evidence>
<dbReference type="SUPFAM" id="SSF63418">
    <property type="entry name" value="MurE/MurF N-terminal domain"/>
    <property type="match status" value="1"/>
</dbReference>
<comment type="pathway">
    <text evidence="2 3">Cell wall biogenesis; peptidoglycan biosynthesis.</text>
</comment>
<dbReference type="InterPro" id="IPR035911">
    <property type="entry name" value="MurE/MurF_N"/>
</dbReference>
<feature type="binding site" evidence="2">
    <location>
        <position position="195"/>
    </location>
    <ligand>
        <name>UDP-N-acetyl-alpha-D-muramoyl-L-alanyl-D-glutamate</name>
        <dbReference type="ChEBI" id="CHEBI:83900"/>
    </ligand>
</feature>
<dbReference type="PATRIC" id="fig|1610491.3.peg.1906"/>
<dbReference type="HAMAP" id="MF_00208">
    <property type="entry name" value="MurE"/>
    <property type="match status" value="1"/>
</dbReference>
<evidence type="ECO:0000313" key="7">
    <source>
        <dbReference type="Proteomes" id="UP000050580"/>
    </source>
</evidence>